<dbReference type="SUPFAM" id="SSF63411">
    <property type="entry name" value="LuxS/MPP-like metallohydrolase"/>
    <property type="match status" value="2"/>
</dbReference>
<evidence type="ECO:0000259" key="2">
    <source>
        <dbReference type="Pfam" id="PF00675"/>
    </source>
</evidence>
<dbReference type="InterPro" id="IPR050361">
    <property type="entry name" value="MPP/UQCRC_Complex"/>
</dbReference>
<dbReference type="PANTHER" id="PTHR11851">
    <property type="entry name" value="METALLOPROTEASE"/>
    <property type="match status" value="1"/>
</dbReference>
<name>A0A1M5GYS9_9FLAO</name>
<evidence type="ECO:0000256" key="1">
    <source>
        <dbReference type="SAM" id="SignalP"/>
    </source>
</evidence>
<reference evidence="5" key="1">
    <citation type="submission" date="2016-11" db="EMBL/GenBank/DDBJ databases">
        <authorList>
            <person name="Varghese N."/>
            <person name="Submissions S."/>
        </authorList>
    </citation>
    <scope>NUCLEOTIDE SEQUENCE [LARGE SCALE GENOMIC DNA]</scope>
    <source>
        <strain evidence="5">DSM 19741</strain>
    </source>
</reference>
<feature type="domain" description="Peptidase M16 N-terminal" evidence="2">
    <location>
        <begin position="71"/>
        <end position="165"/>
    </location>
</feature>
<keyword evidence="5" id="KW-1185">Reference proteome</keyword>
<dbReference type="AlphaFoldDB" id="A0A1M5GYS9"/>
<sequence>MKKSILILSSLFLTLIMQGQIIPQPKPGVAPTVKIGKPLTFELKNGLKVMVVENHKLPRVAFSLTLDNEPYAEGDKKGISDMTSTLMGSGTTKISKTAFNEEVDFLGANINFSSNGAAASTLSKYSSRVLELMADGALNPNFTQEEFDKEKTKLIEGLKANEKSVAAVAGRVVDFLTFGKDHPAGEYVSEATLKNVTLQDVKVNYNTYFVPSNAYLIIVGDVKFKETKKMVEKYFGSWKKATAPAVSYSDPKDVATTQINFVDMPNAVQSEVYVGNISNLKMTDPDYFAVLIANQILGGDFNSYINMNLREVHGWTYGARTSIGGDKRVSNFSATTQVRNAVTDSTVVEIMKEFKKIRTEKVTDEMLASVKAGYIGRFVMQIEKPQTVAGYALRIQTQGLPADFYENYIKNISAVNADDVMRVAKKYFLADNSRIIIVGKASDVATGLEKLNIPVSYFDKYGNPTVKPEFKKPVPAGVTAKSVIYTYIKAIGGEKAASAVKTIVMNGSTTIPQAPSPLSFTSKIDVKGRMMVELAMGTMSLMKQVVNDKGGYVMQQGQRQNIEGVALAEMKAGATPFEELSLSKKQDLTLDSIESVNGKDAYAVKNGKTTYFYDVTSGLKLAESKVVEQGGQSMTQTTNFGDYKEIKGVKVPFNIIQNVGFELDIKMSEVKINEGVSDTDFQ</sequence>
<dbReference type="RefSeq" id="WP_072990339.1">
    <property type="nucleotide sequence ID" value="NZ_FQWE01000004.1"/>
</dbReference>
<accession>A0A1M5GYS9</accession>
<feature type="signal peptide" evidence="1">
    <location>
        <begin position="1"/>
        <end position="19"/>
    </location>
</feature>
<dbReference type="InterPro" id="IPR011765">
    <property type="entry name" value="Pept_M16_N"/>
</dbReference>
<dbReference type="Pfam" id="PF00675">
    <property type="entry name" value="Peptidase_M16"/>
    <property type="match status" value="1"/>
</dbReference>
<evidence type="ECO:0000313" key="5">
    <source>
        <dbReference type="Proteomes" id="UP000184036"/>
    </source>
</evidence>
<keyword evidence="1" id="KW-0732">Signal</keyword>
<dbReference type="EMBL" id="FQWE01000004">
    <property type="protein sequence ID" value="SHG08924.1"/>
    <property type="molecule type" value="Genomic_DNA"/>
</dbReference>
<protein>
    <submittedName>
        <fullName evidence="4">Predicted Zn-dependent peptidase</fullName>
    </submittedName>
</protein>
<dbReference type="STRING" id="271157.SAMN05444396_104251"/>
<evidence type="ECO:0000313" key="4">
    <source>
        <dbReference type="EMBL" id="SHG08924.1"/>
    </source>
</evidence>
<dbReference type="GO" id="GO:0046872">
    <property type="term" value="F:metal ion binding"/>
    <property type="evidence" value="ECO:0007669"/>
    <property type="project" value="InterPro"/>
</dbReference>
<feature type="domain" description="Peptidase M16 C-terminal" evidence="3">
    <location>
        <begin position="195"/>
        <end position="372"/>
    </location>
</feature>
<dbReference type="Gene3D" id="3.30.830.10">
    <property type="entry name" value="Metalloenzyme, LuxS/M16 peptidase-like"/>
    <property type="match status" value="2"/>
</dbReference>
<dbReference type="InterPro" id="IPR011249">
    <property type="entry name" value="Metalloenz_LuxS/M16"/>
</dbReference>
<dbReference type="Proteomes" id="UP000184036">
    <property type="component" value="Unassembled WGS sequence"/>
</dbReference>
<gene>
    <name evidence="4" type="ORF">SAMN05444396_104251</name>
</gene>
<feature type="chain" id="PRO_5012522268" evidence="1">
    <location>
        <begin position="20"/>
        <end position="682"/>
    </location>
</feature>
<dbReference type="InterPro" id="IPR007863">
    <property type="entry name" value="Peptidase_M16_C"/>
</dbReference>
<evidence type="ECO:0000259" key="3">
    <source>
        <dbReference type="Pfam" id="PF05193"/>
    </source>
</evidence>
<proteinExistence type="predicted"/>
<dbReference type="Pfam" id="PF05193">
    <property type="entry name" value="Peptidase_M16_C"/>
    <property type="match status" value="1"/>
</dbReference>
<organism evidence="4 5">
    <name type="scientific">Flavobacterium segetis</name>
    <dbReference type="NCBI Taxonomy" id="271157"/>
    <lineage>
        <taxon>Bacteria</taxon>
        <taxon>Pseudomonadati</taxon>
        <taxon>Bacteroidota</taxon>
        <taxon>Flavobacteriia</taxon>
        <taxon>Flavobacteriales</taxon>
        <taxon>Flavobacteriaceae</taxon>
        <taxon>Flavobacterium</taxon>
    </lineage>
</organism>